<dbReference type="InterPro" id="IPR001845">
    <property type="entry name" value="HTH_ArsR_DNA-bd_dom"/>
</dbReference>
<dbReference type="InterPro" id="IPR011991">
    <property type="entry name" value="ArsR-like_HTH"/>
</dbReference>
<dbReference type="InterPro" id="IPR036388">
    <property type="entry name" value="WH-like_DNA-bd_sf"/>
</dbReference>
<organism evidence="2 3">
    <name type="scientific">Actinophytocola oryzae</name>
    <dbReference type="NCBI Taxonomy" id="502181"/>
    <lineage>
        <taxon>Bacteria</taxon>
        <taxon>Bacillati</taxon>
        <taxon>Actinomycetota</taxon>
        <taxon>Actinomycetes</taxon>
        <taxon>Pseudonocardiales</taxon>
        <taxon>Pseudonocardiaceae</taxon>
    </lineage>
</organism>
<dbReference type="InterPro" id="IPR036390">
    <property type="entry name" value="WH_DNA-bd_sf"/>
</dbReference>
<comment type="caution">
    <text evidence="2">The sequence shown here is derived from an EMBL/GenBank/DDBJ whole genome shotgun (WGS) entry which is preliminary data.</text>
</comment>
<evidence type="ECO:0000313" key="2">
    <source>
        <dbReference type="EMBL" id="TDV56141.1"/>
    </source>
</evidence>
<dbReference type="Proteomes" id="UP000294927">
    <property type="component" value="Unassembled WGS sequence"/>
</dbReference>
<dbReference type="GO" id="GO:0003700">
    <property type="term" value="F:DNA-binding transcription factor activity"/>
    <property type="evidence" value="ECO:0007669"/>
    <property type="project" value="InterPro"/>
</dbReference>
<accession>A0A4V6Q6Z3</accession>
<gene>
    <name evidence="2" type="ORF">CLV71_102207</name>
</gene>
<evidence type="ECO:0000313" key="3">
    <source>
        <dbReference type="Proteomes" id="UP000294927"/>
    </source>
</evidence>
<dbReference type="EMBL" id="SOCP01000002">
    <property type="protein sequence ID" value="TDV56141.1"/>
    <property type="molecule type" value="Genomic_DNA"/>
</dbReference>
<dbReference type="AlphaFoldDB" id="A0A4V6Q6Z3"/>
<dbReference type="SMART" id="SM00418">
    <property type="entry name" value="HTH_ARSR"/>
    <property type="match status" value="1"/>
</dbReference>
<reference evidence="2 3" key="1">
    <citation type="submission" date="2019-03" db="EMBL/GenBank/DDBJ databases">
        <title>Genomic Encyclopedia of Archaeal and Bacterial Type Strains, Phase II (KMG-II): from individual species to whole genera.</title>
        <authorList>
            <person name="Goeker M."/>
        </authorList>
    </citation>
    <scope>NUCLEOTIDE SEQUENCE [LARGE SCALE GENOMIC DNA]</scope>
    <source>
        <strain evidence="2 3">DSM 45499</strain>
    </source>
</reference>
<keyword evidence="3" id="KW-1185">Reference proteome</keyword>
<dbReference type="SUPFAM" id="SSF46785">
    <property type="entry name" value="Winged helix' DNA-binding domain"/>
    <property type="match status" value="1"/>
</dbReference>
<proteinExistence type="predicted"/>
<dbReference type="Gene3D" id="1.10.10.10">
    <property type="entry name" value="Winged helix-like DNA-binding domain superfamily/Winged helix DNA-binding domain"/>
    <property type="match status" value="1"/>
</dbReference>
<name>A0A4V6Q6Z3_9PSEU</name>
<dbReference type="OrthoDB" id="3808065at2"/>
<dbReference type="RefSeq" id="WP_133901420.1">
    <property type="nucleotide sequence ID" value="NZ_SOCP01000002.1"/>
</dbReference>
<evidence type="ECO:0000259" key="1">
    <source>
        <dbReference type="SMART" id="SM00418"/>
    </source>
</evidence>
<protein>
    <submittedName>
        <fullName evidence="2">Regulatory ArsR family protein</fullName>
    </submittedName>
</protein>
<dbReference type="Pfam" id="PF01022">
    <property type="entry name" value="HTH_5"/>
    <property type="match status" value="1"/>
</dbReference>
<feature type="domain" description="HTH arsR-type" evidence="1">
    <location>
        <begin position="254"/>
        <end position="328"/>
    </location>
</feature>
<dbReference type="CDD" id="cd00090">
    <property type="entry name" value="HTH_ARSR"/>
    <property type="match status" value="1"/>
</dbReference>
<sequence length="330" mass="36194">MPHLRIHFTDADLARTRLHLEIDLMWEIVSSVQVLQHADGGLSFDPWRRQVRERLSRDGDLRAAVAALVAMAPHAAYFPDFLTPATDAPDLETGVETVLSTPRPRLSEEVGLLRPAGAAQARWLGELARGKSTALRHLRRALHVYFAALIEPHLRTIQDALRAHCAEGIQSYLRTGAEGLLRWLGPPTAWQPPLLTVEYPLDRDLYLDGRGLVLIPGYFCLHHPVALADPLQRPVLVCPIRTESRLLAGRRGGDHVSALLGNTRASILRSVIDGGTTTGLARQTGVAPATISHHTSVLRNAGLITTDRHENFATHLITPLGLRVLTSDAS</sequence>